<feature type="transmembrane region" description="Helical" evidence="12">
    <location>
        <begin position="341"/>
        <end position="358"/>
    </location>
</feature>
<dbReference type="GO" id="GO:0015031">
    <property type="term" value="P:protein transport"/>
    <property type="evidence" value="ECO:0007669"/>
    <property type="project" value="UniProtKB-KW"/>
</dbReference>
<keyword evidence="6" id="KW-0256">Endoplasmic reticulum</keyword>
<keyword evidence="14" id="KW-1185">Reference proteome</keyword>
<keyword evidence="7" id="KW-0653">Protein transport</keyword>
<feature type="transmembrane region" description="Helical" evidence="12">
    <location>
        <begin position="315"/>
        <end position="335"/>
    </location>
</feature>
<proteinExistence type="inferred from homology"/>
<accession>A0A9P6EDT1</accession>
<keyword evidence="5 12" id="KW-0812">Transmembrane</keyword>
<keyword evidence="10 12" id="KW-0472">Membrane</keyword>
<evidence type="ECO:0000256" key="4">
    <source>
        <dbReference type="ARBA" id="ARBA00022448"/>
    </source>
</evidence>
<comment type="caution">
    <text evidence="13">The sequence shown here is derived from an EMBL/GenBank/DDBJ whole genome shotgun (WGS) entry which is preliminary data.</text>
</comment>
<evidence type="ECO:0000256" key="10">
    <source>
        <dbReference type="ARBA" id="ARBA00023136"/>
    </source>
</evidence>
<evidence type="ECO:0000256" key="3">
    <source>
        <dbReference type="ARBA" id="ARBA00009727"/>
    </source>
</evidence>
<comment type="subcellular location">
    <subcellularLocation>
        <location evidence="1">Endoplasmic reticulum membrane</location>
        <topology evidence="1">Multi-pass membrane protein</topology>
    </subcellularLocation>
    <subcellularLocation>
        <location evidence="2">Golgi apparatus membrane</location>
        <topology evidence="2">Multi-pass membrane protein</topology>
    </subcellularLocation>
</comment>
<name>A0A9P6EDT1_9AGAR</name>
<dbReference type="PANTHER" id="PTHR14083">
    <property type="entry name" value="YIP1 INTERACTING FACTOR HOMOLOG YIF1 PROTEIN"/>
    <property type="match status" value="1"/>
</dbReference>
<organism evidence="13 14">
    <name type="scientific">Crepidotus variabilis</name>
    <dbReference type="NCBI Taxonomy" id="179855"/>
    <lineage>
        <taxon>Eukaryota</taxon>
        <taxon>Fungi</taxon>
        <taxon>Dikarya</taxon>
        <taxon>Basidiomycota</taxon>
        <taxon>Agaricomycotina</taxon>
        <taxon>Agaricomycetes</taxon>
        <taxon>Agaricomycetidae</taxon>
        <taxon>Agaricales</taxon>
        <taxon>Agaricineae</taxon>
        <taxon>Crepidotaceae</taxon>
        <taxon>Crepidotus</taxon>
    </lineage>
</organism>
<dbReference type="GO" id="GO:0005789">
    <property type="term" value="C:endoplasmic reticulum membrane"/>
    <property type="evidence" value="ECO:0007669"/>
    <property type="project" value="UniProtKB-SubCell"/>
</dbReference>
<evidence type="ECO:0000256" key="5">
    <source>
        <dbReference type="ARBA" id="ARBA00022692"/>
    </source>
</evidence>
<dbReference type="OrthoDB" id="337750at2759"/>
<dbReference type="AlphaFoldDB" id="A0A9P6EDT1"/>
<evidence type="ECO:0000256" key="2">
    <source>
        <dbReference type="ARBA" id="ARBA00004653"/>
    </source>
</evidence>
<evidence type="ECO:0000313" key="14">
    <source>
        <dbReference type="Proteomes" id="UP000807306"/>
    </source>
</evidence>
<evidence type="ECO:0000256" key="12">
    <source>
        <dbReference type="SAM" id="Phobius"/>
    </source>
</evidence>
<dbReference type="Proteomes" id="UP000807306">
    <property type="component" value="Unassembled WGS sequence"/>
</dbReference>
<gene>
    <name evidence="13" type="ORF">CPB83DRAFT_856551</name>
</gene>
<dbReference type="GO" id="GO:0005793">
    <property type="term" value="C:endoplasmic reticulum-Golgi intermediate compartment"/>
    <property type="evidence" value="ECO:0007669"/>
    <property type="project" value="TreeGrafter"/>
</dbReference>
<dbReference type="EMBL" id="MU157863">
    <property type="protein sequence ID" value="KAF9527205.1"/>
    <property type="molecule type" value="Genomic_DNA"/>
</dbReference>
<evidence type="ECO:0000256" key="1">
    <source>
        <dbReference type="ARBA" id="ARBA00004477"/>
    </source>
</evidence>
<feature type="transmembrane region" description="Helical" evidence="12">
    <location>
        <begin position="282"/>
        <end position="303"/>
    </location>
</feature>
<feature type="compositionally biased region" description="Pro residues" evidence="11">
    <location>
        <begin position="10"/>
        <end position="34"/>
    </location>
</feature>
<evidence type="ECO:0000256" key="8">
    <source>
        <dbReference type="ARBA" id="ARBA00022989"/>
    </source>
</evidence>
<dbReference type="GO" id="GO:0006888">
    <property type="term" value="P:endoplasmic reticulum to Golgi vesicle-mediated transport"/>
    <property type="evidence" value="ECO:0007669"/>
    <property type="project" value="InterPro"/>
</dbReference>
<dbReference type="GO" id="GO:0000139">
    <property type="term" value="C:Golgi membrane"/>
    <property type="evidence" value="ECO:0007669"/>
    <property type="project" value="UniProtKB-SubCell"/>
</dbReference>
<keyword evidence="9" id="KW-0333">Golgi apparatus</keyword>
<evidence type="ECO:0000256" key="7">
    <source>
        <dbReference type="ARBA" id="ARBA00022927"/>
    </source>
</evidence>
<comment type="similarity">
    <text evidence="3">Belongs to the YIF1 family.</text>
</comment>
<evidence type="ECO:0000256" key="9">
    <source>
        <dbReference type="ARBA" id="ARBA00023034"/>
    </source>
</evidence>
<feature type="compositionally biased region" description="Low complexity" evidence="11">
    <location>
        <begin position="53"/>
        <end position="71"/>
    </location>
</feature>
<keyword evidence="4" id="KW-0813">Transport</keyword>
<sequence length="414" mass="44676">MSQYNHPQSSSPPPLRHPVPTHPAYIPEPPPTPNSPQGYQRYTSSPGPGGAGVPAPSQYAQQPANTQQQAYPGAGYNQHQVQAYPGLGMNTGAGTPGTGPRVQPQPFTSPFQHSQSQQPQQGYAGNMSGAQPAGGAYGGQPDFGAWGLDGATAQLGMQLGHSAVAAGQDYVQKNFGSMIPSHLVKHHFNVSNIYVMKKLRLVLFPWIHKPWARKHRSQHPQAHVVPVQSPASQSMGEWLPPRDDINSPDLYIPVMSIVTYVLLAALHAGINSRFHPGILGDSASRATVVVVLDFMFVKLGCYILNITSASQVVDILAYGGYKFVGVIFTLIAGFLGLKGPLWMLIFVYAFLSNAFFMLRSLRPVVLPDPSSVAGVYGAGGDTATVSHAHRRRRIVFLLLEAGTQLLYMGWLVRV</sequence>
<feature type="transmembrane region" description="Helical" evidence="12">
    <location>
        <begin position="250"/>
        <end position="270"/>
    </location>
</feature>
<feature type="region of interest" description="Disordered" evidence="11">
    <location>
        <begin position="84"/>
        <end position="138"/>
    </location>
</feature>
<feature type="transmembrane region" description="Helical" evidence="12">
    <location>
        <begin position="394"/>
        <end position="412"/>
    </location>
</feature>
<protein>
    <submittedName>
        <fullName evidence="13">YIF1-domain-containing protein</fullName>
    </submittedName>
</protein>
<evidence type="ECO:0000313" key="13">
    <source>
        <dbReference type="EMBL" id="KAF9527205.1"/>
    </source>
</evidence>
<dbReference type="PANTHER" id="PTHR14083:SF0">
    <property type="entry name" value="YIP1D-INTERACTING FACTOR 1, ISOFORM C"/>
    <property type="match status" value="1"/>
</dbReference>
<dbReference type="Pfam" id="PF03878">
    <property type="entry name" value="YIF1"/>
    <property type="match status" value="1"/>
</dbReference>
<feature type="compositionally biased region" description="Low complexity" evidence="11">
    <location>
        <begin position="104"/>
        <end position="121"/>
    </location>
</feature>
<feature type="region of interest" description="Disordered" evidence="11">
    <location>
        <begin position="1"/>
        <end position="71"/>
    </location>
</feature>
<dbReference type="InterPro" id="IPR005578">
    <property type="entry name" value="Yif1_fam"/>
</dbReference>
<dbReference type="GO" id="GO:0030134">
    <property type="term" value="C:COPII-coated ER to Golgi transport vesicle"/>
    <property type="evidence" value="ECO:0007669"/>
    <property type="project" value="TreeGrafter"/>
</dbReference>
<reference evidence="13" key="1">
    <citation type="submission" date="2020-11" db="EMBL/GenBank/DDBJ databases">
        <authorList>
            <consortium name="DOE Joint Genome Institute"/>
            <person name="Ahrendt S."/>
            <person name="Riley R."/>
            <person name="Andreopoulos W."/>
            <person name="Labutti K."/>
            <person name="Pangilinan J."/>
            <person name="Ruiz-Duenas F.J."/>
            <person name="Barrasa J.M."/>
            <person name="Sanchez-Garcia M."/>
            <person name="Camarero S."/>
            <person name="Miyauchi S."/>
            <person name="Serrano A."/>
            <person name="Linde D."/>
            <person name="Babiker R."/>
            <person name="Drula E."/>
            <person name="Ayuso-Fernandez I."/>
            <person name="Pacheco R."/>
            <person name="Padilla G."/>
            <person name="Ferreira P."/>
            <person name="Barriuso J."/>
            <person name="Kellner H."/>
            <person name="Castanera R."/>
            <person name="Alfaro M."/>
            <person name="Ramirez L."/>
            <person name="Pisabarro A.G."/>
            <person name="Kuo A."/>
            <person name="Tritt A."/>
            <person name="Lipzen A."/>
            <person name="He G."/>
            <person name="Yan M."/>
            <person name="Ng V."/>
            <person name="Cullen D."/>
            <person name="Martin F."/>
            <person name="Rosso M.-N."/>
            <person name="Henrissat B."/>
            <person name="Hibbett D."/>
            <person name="Martinez A.T."/>
            <person name="Grigoriev I.V."/>
        </authorList>
    </citation>
    <scope>NUCLEOTIDE SEQUENCE</scope>
    <source>
        <strain evidence="13">CBS 506.95</strain>
    </source>
</reference>
<keyword evidence="8 12" id="KW-1133">Transmembrane helix</keyword>
<evidence type="ECO:0000256" key="6">
    <source>
        <dbReference type="ARBA" id="ARBA00022824"/>
    </source>
</evidence>
<evidence type="ECO:0000256" key="11">
    <source>
        <dbReference type="SAM" id="MobiDB-lite"/>
    </source>
</evidence>